<dbReference type="PANTHER" id="PTHR43544:SF7">
    <property type="entry name" value="NADB-LER2"/>
    <property type="match status" value="1"/>
</dbReference>
<sequence>MSFETVLITGANRGIGLELVRQLLATSGRHNVNNNSTTRVIATTRQATNAALDELRDRHSNLHVLQLEGKNYDSYPAFVKRVETIVGDDGLDTLINNAGVCTIQKLNKINDVAMVNDFEVNSVAPLMLTKALLPLLKLSANTRKTIVVNISSAMGSINELPNWPKWIRNIPYCTSKAALNMITRLLALELSADHILVTAIHPGHVRTDMAGPRAEMDPDESVDCILKVISNITENNAVFYYIKRHWNEEFRQLYDIYGPVVTVWVGPKPVVIVGDPHVVKQAFSRPEFMRRMDNMLGNDEVSDVTTTTTVSACGQQPHPQLQSELVLVSGRTQQSVAHMLDIVMDSQNTEDMFFALPLGLSSAGNNTRRESCRADTTDDEVSVEWRGFVVRRDNTDAEGSPVVDYISRHIYRPIGPKASVWFLFSC</sequence>
<dbReference type="CDD" id="cd05325">
    <property type="entry name" value="carb_red_sniffer_like_SDR_c"/>
    <property type="match status" value="1"/>
</dbReference>
<dbReference type="Proteomes" id="UP000759131">
    <property type="component" value="Unassembled WGS sequence"/>
</dbReference>
<keyword evidence="2" id="KW-0521">NADP</keyword>
<keyword evidence="4" id="KW-0503">Monooxygenase</keyword>
<dbReference type="AlphaFoldDB" id="A0A7R9PWB5"/>
<dbReference type="InterPro" id="IPR036396">
    <property type="entry name" value="Cyt_P450_sf"/>
</dbReference>
<comment type="similarity">
    <text evidence="5">Belongs to the short-chain dehydrogenases/reductases (SDR) family.</text>
</comment>
<evidence type="ECO:0000256" key="1">
    <source>
        <dbReference type="ARBA" id="ARBA00010617"/>
    </source>
</evidence>
<comment type="similarity">
    <text evidence="1">Belongs to the cytochrome P450 family.</text>
</comment>
<dbReference type="Pfam" id="PF00106">
    <property type="entry name" value="adh_short"/>
    <property type="match status" value="1"/>
</dbReference>
<dbReference type="GO" id="GO:0020037">
    <property type="term" value="F:heme binding"/>
    <property type="evidence" value="ECO:0007669"/>
    <property type="project" value="InterPro"/>
</dbReference>
<dbReference type="GO" id="GO:0016705">
    <property type="term" value="F:oxidoreductase activity, acting on paired donors, with incorporation or reduction of molecular oxygen"/>
    <property type="evidence" value="ECO:0007669"/>
    <property type="project" value="InterPro"/>
</dbReference>
<dbReference type="EMBL" id="CAJPIZ010001468">
    <property type="protein sequence ID" value="CAG2103535.1"/>
    <property type="molecule type" value="Genomic_DNA"/>
</dbReference>
<keyword evidence="7" id="KW-1185">Reference proteome</keyword>
<dbReference type="Gene3D" id="1.10.630.10">
    <property type="entry name" value="Cytochrome P450"/>
    <property type="match status" value="1"/>
</dbReference>
<evidence type="ECO:0000313" key="7">
    <source>
        <dbReference type="Proteomes" id="UP000759131"/>
    </source>
</evidence>
<dbReference type="Pfam" id="PF00067">
    <property type="entry name" value="p450"/>
    <property type="match status" value="1"/>
</dbReference>
<evidence type="ECO:0000256" key="3">
    <source>
        <dbReference type="ARBA" id="ARBA00023002"/>
    </source>
</evidence>
<evidence type="ECO:0000313" key="6">
    <source>
        <dbReference type="EMBL" id="CAD7623105.1"/>
    </source>
</evidence>
<reference evidence="6" key="1">
    <citation type="submission" date="2020-11" db="EMBL/GenBank/DDBJ databases">
        <authorList>
            <person name="Tran Van P."/>
        </authorList>
    </citation>
    <scope>NUCLEOTIDE SEQUENCE</scope>
</reference>
<dbReference type="EMBL" id="OC856043">
    <property type="protein sequence ID" value="CAD7623105.1"/>
    <property type="molecule type" value="Genomic_DNA"/>
</dbReference>
<keyword evidence="3" id="KW-0560">Oxidoreductase</keyword>
<proteinExistence type="inferred from homology"/>
<dbReference type="InterPro" id="IPR002347">
    <property type="entry name" value="SDR_fam"/>
</dbReference>
<dbReference type="PRINTS" id="PR00080">
    <property type="entry name" value="SDRFAMILY"/>
</dbReference>
<dbReference type="InterPro" id="IPR036291">
    <property type="entry name" value="NAD(P)-bd_dom_sf"/>
</dbReference>
<dbReference type="Gene3D" id="3.40.50.720">
    <property type="entry name" value="NAD(P)-binding Rossmann-like Domain"/>
    <property type="match status" value="1"/>
</dbReference>
<dbReference type="PANTHER" id="PTHR43544">
    <property type="entry name" value="SHORT-CHAIN DEHYDROGENASE/REDUCTASE"/>
    <property type="match status" value="1"/>
</dbReference>
<dbReference type="SUPFAM" id="SSF51735">
    <property type="entry name" value="NAD(P)-binding Rossmann-fold domains"/>
    <property type="match status" value="1"/>
</dbReference>
<dbReference type="PRINTS" id="PR00081">
    <property type="entry name" value="GDHRDH"/>
</dbReference>
<dbReference type="InterPro" id="IPR051468">
    <property type="entry name" value="Fungal_SecMetab_SDRs"/>
</dbReference>
<evidence type="ECO:0000256" key="4">
    <source>
        <dbReference type="ARBA" id="ARBA00023033"/>
    </source>
</evidence>
<name>A0A7R9PWB5_9ACAR</name>
<organism evidence="6">
    <name type="scientific">Medioppia subpectinata</name>
    <dbReference type="NCBI Taxonomy" id="1979941"/>
    <lineage>
        <taxon>Eukaryota</taxon>
        <taxon>Metazoa</taxon>
        <taxon>Ecdysozoa</taxon>
        <taxon>Arthropoda</taxon>
        <taxon>Chelicerata</taxon>
        <taxon>Arachnida</taxon>
        <taxon>Acari</taxon>
        <taxon>Acariformes</taxon>
        <taxon>Sarcoptiformes</taxon>
        <taxon>Oribatida</taxon>
        <taxon>Brachypylina</taxon>
        <taxon>Oppioidea</taxon>
        <taxon>Oppiidae</taxon>
        <taxon>Medioppia</taxon>
    </lineage>
</organism>
<dbReference type="OrthoDB" id="6877434at2759"/>
<dbReference type="GO" id="GO:0004497">
    <property type="term" value="F:monooxygenase activity"/>
    <property type="evidence" value="ECO:0007669"/>
    <property type="project" value="UniProtKB-KW"/>
</dbReference>
<protein>
    <submittedName>
        <fullName evidence="6">Uncharacterized protein</fullName>
    </submittedName>
</protein>
<dbReference type="InterPro" id="IPR001128">
    <property type="entry name" value="Cyt_P450"/>
</dbReference>
<gene>
    <name evidence="6" type="ORF">OSB1V03_LOCUS3565</name>
</gene>
<evidence type="ECO:0000256" key="2">
    <source>
        <dbReference type="ARBA" id="ARBA00022857"/>
    </source>
</evidence>
<dbReference type="GO" id="GO:0005506">
    <property type="term" value="F:iron ion binding"/>
    <property type="evidence" value="ECO:0007669"/>
    <property type="project" value="InterPro"/>
</dbReference>
<feature type="non-terminal residue" evidence="6">
    <location>
        <position position="1"/>
    </location>
</feature>
<dbReference type="GO" id="GO:0005737">
    <property type="term" value="C:cytoplasm"/>
    <property type="evidence" value="ECO:0007669"/>
    <property type="project" value="TreeGrafter"/>
</dbReference>
<evidence type="ECO:0000256" key="5">
    <source>
        <dbReference type="RuleBase" id="RU000363"/>
    </source>
</evidence>
<accession>A0A7R9PWB5</accession>
<dbReference type="SUPFAM" id="SSF48264">
    <property type="entry name" value="Cytochrome P450"/>
    <property type="match status" value="1"/>
</dbReference>